<feature type="chain" id="PRO_5027082394" description="T9SS type A sorting domain-containing protein" evidence="1">
    <location>
        <begin position="25"/>
        <end position="137"/>
    </location>
</feature>
<feature type="signal peptide" evidence="1">
    <location>
        <begin position="1"/>
        <end position="24"/>
    </location>
</feature>
<protein>
    <recommendedName>
        <fullName evidence="4">T9SS type A sorting domain-containing protein</fullName>
    </recommendedName>
</protein>
<evidence type="ECO:0000313" key="2">
    <source>
        <dbReference type="EMBL" id="QHV98878.1"/>
    </source>
</evidence>
<proteinExistence type="predicted"/>
<keyword evidence="1" id="KW-0732">Signal</keyword>
<organism evidence="2 3">
    <name type="scientific">Spirosoma endbachense</name>
    <dbReference type="NCBI Taxonomy" id="2666025"/>
    <lineage>
        <taxon>Bacteria</taxon>
        <taxon>Pseudomonadati</taxon>
        <taxon>Bacteroidota</taxon>
        <taxon>Cytophagia</taxon>
        <taxon>Cytophagales</taxon>
        <taxon>Cytophagaceae</taxon>
        <taxon>Spirosoma</taxon>
    </lineage>
</organism>
<dbReference type="AlphaFoldDB" id="A0A6P1W2V2"/>
<dbReference type="KEGG" id="senf:GJR95_29430"/>
<evidence type="ECO:0008006" key="4">
    <source>
        <dbReference type="Google" id="ProtNLM"/>
    </source>
</evidence>
<evidence type="ECO:0000256" key="1">
    <source>
        <dbReference type="SAM" id="SignalP"/>
    </source>
</evidence>
<name>A0A6P1W2V2_9BACT</name>
<dbReference type="EMBL" id="CP045997">
    <property type="protein sequence ID" value="QHV98878.1"/>
    <property type="molecule type" value="Genomic_DNA"/>
</dbReference>
<dbReference type="RefSeq" id="WP_162389283.1">
    <property type="nucleotide sequence ID" value="NZ_CP045997.1"/>
</dbReference>
<keyword evidence="3" id="KW-1185">Reference proteome</keyword>
<evidence type="ECO:0000313" key="3">
    <source>
        <dbReference type="Proteomes" id="UP000464577"/>
    </source>
</evidence>
<accession>A0A6P1W2V2</accession>
<sequence length="137" mass="15201">MKTSIKFVASALAFVLSVSASSFALGPGDQPEQKAFAIAMFPANDVSKVWLCLEKYKADDKISVELLNEKGQVMFREALPAKGGKKNGYRQQFDLSQVGDGKYTFRISDGNQTEERTFKLTTPTIEQQLPTRLISMN</sequence>
<dbReference type="Proteomes" id="UP000464577">
    <property type="component" value="Chromosome"/>
</dbReference>
<reference evidence="2 3" key="1">
    <citation type="submission" date="2019-11" db="EMBL/GenBank/DDBJ databases">
        <title>Spirosoma endbachense sp. nov., isolated from a natural salt meadow.</title>
        <authorList>
            <person name="Rojas J."/>
            <person name="Ambika Manirajan B."/>
            <person name="Ratering S."/>
            <person name="Suarez C."/>
            <person name="Geissler-Plaum R."/>
            <person name="Schnell S."/>
        </authorList>
    </citation>
    <scope>NUCLEOTIDE SEQUENCE [LARGE SCALE GENOMIC DNA]</scope>
    <source>
        <strain evidence="2 3">I-24</strain>
    </source>
</reference>
<gene>
    <name evidence="2" type="ORF">GJR95_29430</name>
</gene>